<keyword evidence="3" id="KW-0804">Transcription</keyword>
<evidence type="ECO:0000256" key="1">
    <source>
        <dbReference type="ARBA" id="ARBA00023015"/>
    </source>
</evidence>
<dbReference type="SUPFAM" id="SSF46785">
    <property type="entry name" value="Winged helix' DNA-binding domain"/>
    <property type="match status" value="1"/>
</dbReference>
<proteinExistence type="predicted"/>
<name>A0ABY7YYH9_9HYPH</name>
<keyword evidence="1" id="KW-0805">Transcription regulation</keyword>
<dbReference type="InterPro" id="IPR036390">
    <property type="entry name" value="WH_DNA-bd_sf"/>
</dbReference>
<dbReference type="CDD" id="cd00038">
    <property type="entry name" value="CAP_ED"/>
    <property type="match status" value="1"/>
</dbReference>
<dbReference type="PANTHER" id="PTHR24567">
    <property type="entry name" value="CRP FAMILY TRANSCRIPTIONAL REGULATORY PROTEIN"/>
    <property type="match status" value="1"/>
</dbReference>
<organism evidence="6 7">
    <name type="scientific">Devosia rhodophyticola</name>
    <dbReference type="NCBI Taxonomy" id="3026423"/>
    <lineage>
        <taxon>Bacteria</taxon>
        <taxon>Pseudomonadati</taxon>
        <taxon>Pseudomonadota</taxon>
        <taxon>Alphaproteobacteria</taxon>
        <taxon>Hyphomicrobiales</taxon>
        <taxon>Devosiaceae</taxon>
        <taxon>Devosia</taxon>
    </lineage>
</organism>
<dbReference type="Pfam" id="PF13545">
    <property type="entry name" value="HTH_Crp_2"/>
    <property type="match status" value="1"/>
</dbReference>
<accession>A0ABY7YYH9</accession>
<dbReference type="InterPro" id="IPR014710">
    <property type="entry name" value="RmlC-like_jellyroll"/>
</dbReference>
<protein>
    <submittedName>
        <fullName evidence="6">Helix-turn-helix domain-containing protein</fullName>
    </submittedName>
</protein>
<keyword evidence="7" id="KW-1185">Reference proteome</keyword>
<dbReference type="SMART" id="SM00100">
    <property type="entry name" value="cNMP"/>
    <property type="match status" value="1"/>
</dbReference>
<evidence type="ECO:0000256" key="2">
    <source>
        <dbReference type="ARBA" id="ARBA00023125"/>
    </source>
</evidence>
<feature type="domain" description="HTH crp-type" evidence="5">
    <location>
        <begin position="139"/>
        <end position="212"/>
    </location>
</feature>
<evidence type="ECO:0000313" key="7">
    <source>
        <dbReference type="Proteomes" id="UP001222118"/>
    </source>
</evidence>
<dbReference type="PROSITE" id="PS50042">
    <property type="entry name" value="CNMP_BINDING_3"/>
    <property type="match status" value="1"/>
</dbReference>
<dbReference type="Pfam" id="PF00027">
    <property type="entry name" value="cNMP_binding"/>
    <property type="match status" value="1"/>
</dbReference>
<gene>
    <name evidence="6" type="ORF">PSQ90_02140</name>
</gene>
<dbReference type="InterPro" id="IPR000595">
    <property type="entry name" value="cNMP-bd_dom"/>
</dbReference>
<reference evidence="6 7" key="1">
    <citation type="submission" date="2023-02" db="EMBL/GenBank/DDBJ databases">
        <title>Devosia chondri sp. nov., isolated from the phycosphere of marine algae.</title>
        <authorList>
            <person name="Kim J.M."/>
            <person name="Lee J.K."/>
            <person name="Choi B.J."/>
            <person name="Bayburt H."/>
            <person name="Jeon C.O."/>
        </authorList>
    </citation>
    <scope>NUCLEOTIDE SEQUENCE [LARGE SCALE GENOMIC DNA]</scope>
    <source>
        <strain evidence="6 7">G2-5</strain>
    </source>
</reference>
<dbReference type="PANTHER" id="PTHR24567:SF75">
    <property type="entry name" value="FUMARATE AND NITRATE REDUCTION REGULATORY PROTEIN"/>
    <property type="match status" value="1"/>
</dbReference>
<evidence type="ECO:0000313" key="6">
    <source>
        <dbReference type="EMBL" id="WDR06287.1"/>
    </source>
</evidence>
<dbReference type="SMART" id="SM00419">
    <property type="entry name" value="HTH_CRP"/>
    <property type="match status" value="1"/>
</dbReference>
<dbReference type="PROSITE" id="PS51063">
    <property type="entry name" value="HTH_CRP_2"/>
    <property type="match status" value="1"/>
</dbReference>
<sequence length="226" mass="25252">MLHSTIEPSADHHPIWSDDAFSSNGVRSLAAYSPLFREGDPATHFYEVLDGCVRAFKIFPDGRRQIVSFAFAGDIVGFGHGDHYRFDCDTIAATRLRAIHKSSLLRAMHDRPDLGEKLLEIAADEVTNMRDLSILLCRKTAVERIASFLLSMTKRNEAAASDGRRSLPMCRADIADFLGLTIETVSRTLTKLRALRVIDLPDRAGFVVRDMHRLQLLAQCDDNTGH</sequence>
<evidence type="ECO:0000259" key="5">
    <source>
        <dbReference type="PROSITE" id="PS51063"/>
    </source>
</evidence>
<evidence type="ECO:0000259" key="4">
    <source>
        <dbReference type="PROSITE" id="PS50042"/>
    </source>
</evidence>
<dbReference type="PRINTS" id="PR00034">
    <property type="entry name" value="HTHCRP"/>
</dbReference>
<evidence type="ECO:0000256" key="3">
    <source>
        <dbReference type="ARBA" id="ARBA00023163"/>
    </source>
</evidence>
<dbReference type="InterPro" id="IPR018490">
    <property type="entry name" value="cNMP-bd_dom_sf"/>
</dbReference>
<dbReference type="Gene3D" id="2.60.120.10">
    <property type="entry name" value="Jelly Rolls"/>
    <property type="match status" value="1"/>
</dbReference>
<dbReference type="InterPro" id="IPR012318">
    <property type="entry name" value="HTH_CRP"/>
</dbReference>
<feature type="domain" description="Cyclic nucleotide-binding" evidence="4">
    <location>
        <begin position="35"/>
        <end position="77"/>
    </location>
</feature>
<dbReference type="CDD" id="cd00092">
    <property type="entry name" value="HTH_CRP"/>
    <property type="match status" value="1"/>
</dbReference>
<dbReference type="InterPro" id="IPR050397">
    <property type="entry name" value="Env_Response_Regulators"/>
</dbReference>
<dbReference type="SUPFAM" id="SSF51206">
    <property type="entry name" value="cAMP-binding domain-like"/>
    <property type="match status" value="1"/>
</dbReference>
<dbReference type="RefSeq" id="WP_282211801.1">
    <property type="nucleotide sequence ID" value="NZ_CP118247.1"/>
</dbReference>
<dbReference type="Gene3D" id="1.10.10.10">
    <property type="entry name" value="Winged helix-like DNA-binding domain superfamily/Winged helix DNA-binding domain"/>
    <property type="match status" value="1"/>
</dbReference>
<keyword evidence="2" id="KW-0238">DNA-binding</keyword>
<dbReference type="InterPro" id="IPR036388">
    <property type="entry name" value="WH-like_DNA-bd_sf"/>
</dbReference>
<dbReference type="EMBL" id="CP118247">
    <property type="protein sequence ID" value="WDR06287.1"/>
    <property type="molecule type" value="Genomic_DNA"/>
</dbReference>
<dbReference type="Proteomes" id="UP001222118">
    <property type="component" value="Chromosome"/>
</dbReference>